<organism evidence="1 2">
    <name type="scientific">Brachionus plicatilis</name>
    <name type="common">Marine rotifer</name>
    <name type="synonym">Brachionus muelleri</name>
    <dbReference type="NCBI Taxonomy" id="10195"/>
    <lineage>
        <taxon>Eukaryota</taxon>
        <taxon>Metazoa</taxon>
        <taxon>Spiralia</taxon>
        <taxon>Gnathifera</taxon>
        <taxon>Rotifera</taxon>
        <taxon>Eurotatoria</taxon>
        <taxon>Monogononta</taxon>
        <taxon>Pseudotrocha</taxon>
        <taxon>Ploima</taxon>
        <taxon>Brachionidae</taxon>
        <taxon>Brachionus</taxon>
    </lineage>
</organism>
<accession>A0A3M7PMM0</accession>
<gene>
    <name evidence="1" type="ORF">BpHYR1_036037</name>
</gene>
<reference evidence="1 2" key="1">
    <citation type="journal article" date="2018" name="Sci. Rep.">
        <title>Genomic signatures of local adaptation to the degree of environmental predictability in rotifers.</title>
        <authorList>
            <person name="Franch-Gras L."/>
            <person name="Hahn C."/>
            <person name="Garcia-Roger E.M."/>
            <person name="Carmona M.J."/>
            <person name="Serra M."/>
            <person name="Gomez A."/>
        </authorList>
    </citation>
    <scope>NUCLEOTIDE SEQUENCE [LARGE SCALE GENOMIC DNA]</scope>
    <source>
        <strain evidence="1">HYR1</strain>
    </source>
</reference>
<keyword evidence="2" id="KW-1185">Reference proteome</keyword>
<protein>
    <submittedName>
        <fullName evidence="1">Uncharacterized protein</fullName>
    </submittedName>
</protein>
<dbReference type="AlphaFoldDB" id="A0A3M7PMM0"/>
<evidence type="ECO:0000313" key="1">
    <source>
        <dbReference type="EMBL" id="RNA00366.1"/>
    </source>
</evidence>
<sequence length="65" mass="7884">MPKSITFAFEMLYYSYQEIDDFLLHQHPMIYPKSNLYNFAHHGLTREVKEIFRCFDQEIFIGCES</sequence>
<dbReference type="EMBL" id="REGN01009788">
    <property type="protein sequence ID" value="RNA00366.1"/>
    <property type="molecule type" value="Genomic_DNA"/>
</dbReference>
<evidence type="ECO:0000313" key="2">
    <source>
        <dbReference type="Proteomes" id="UP000276133"/>
    </source>
</evidence>
<comment type="caution">
    <text evidence="1">The sequence shown here is derived from an EMBL/GenBank/DDBJ whole genome shotgun (WGS) entry which is preliminary data.</text>
</comment>
<proteinExistence type="predicted"/>
<name>A0A3M7PMM0_BRAPC</name>
<dbReference type="Proteomes" id="UP000276133">
    <property type="component" value="Unassembled WGS sequence"/>
</dbReference>